<keyword evidence="2" id="KW-1185">Reference proteome</keyword>
<comment type="caution">
    <text evidence="1">The sequence shown here is derived from an EMBL/GenBank/DDBJ whole genome shotgun (WGS) entry which is preliminary data.</text>
</comment>
<proteinExistence type="predicted"/>
<name>A0ABR2FQK7_9ROSI</name>
<reference evidence="1 2" key="1">
    <citation type="journal article" date="2024" name="G3 (Bethesda)">
        <title>Genome assembly of Hibiscus sabdariffa L. provides insights into metabolisms of medicinal natural products.</title>
        <authorList>
            <person name="Kim T."/>
        </authorList>
    </citation>
    <scope>NUCLEOTIDE SEQUENCE [LARGE SCALE GENOMIC DNA]</scope>
    <source>
        <strain evidence="1">TK-2024</strain>
        <tissue evidence="1">Old leaves</tissue>
    </source>
</reference>
<gene>
    <name evidence="1" type="ORF">V6N12_068586</name>
</gene>
<organism evidence="1 2">
    <name type="scientific">Hibiscus sabdariffa</name>
    <name type="common">roselle</name>
    <dbReference type="NCBI Taxonomy" id="183260"/>
    <lineage>
        <taxon>Eukaryota</taxon>
        <taxon>Viridiplantae</taxon>
        <taxon>Streptophyta</taxon>
        <taxon>Embryophyta</taxon>
        <taxon>Tracheophyta</taxon>
        <taxon>Spermatophyta</taxon>
        <taxon>Magnoliopsida</taxon>
        <taxon>eudicotyledons</taxon>
        <taxon>Gunneridae</taxon>
        <taxon>Pentapetalae</taxon>
        <taxon>rosids</taxon>
        <taxon>malvids</taxon>
        <taxon>Malvales</taxon>
        <taxon>Malvaceae</taxon>
        <taxon>Malvoideae</taxon>
        <taxon>Hibiscus</taxon>
    </lineage>
</organism>
<evidence type="ECO:0000313" key="2">
    <source>
        <dbReference type="Proteomes" id="UP001472677"/>
    </source>
</evidence>
<sequence length="70" mass="8044">MLLLCQRLCQGINNVVIRVYLIYCHILSDTMEALKNVLGSSMRSGFLCLRNGSIVIIMEFYSIRYARDNP</sequence>
<protein>
    <submittedName>
        <fullName evidence="1">Uncharacterized protein</fullName>
    </submittedName>
</protein>
<dbReference type="Proteomes" id="UP001472677">
    <property type="component" value="Unassembled WGS sequence"/>
</dbReference>
<evidence type="ECO:0000313" key="1">
    <source>
        <dbReference type="EMBL" id="KAK8584342.1"/>
    </source>
</evidence>
<dbReference type="EMBL" id="JBBPBM010000005">
    <property type="protein sequence ID" value="KAK8584342.1"/>
    <property type="molecule type" value="Genomic_DNA"/>
</dbReference>
<accession>A0ABR2FQK7</accession>